<dbReference type="AlphaFoldDB" id="A0A8T1JUU7"/>
<dbReference type="InterPro" id="IPR043128">
    <property type="entry name" value="Rev_trsase/Diguanyl_cyclase"/>
</dbReference>
<comment type="caution">
    <text evidence="2">The sequence shown here is derived from an EMBL/GenBank/DDBJ whole genome shotgun (WGS) entry which is preliminary data.</text>
</comment>
<dbReference type="EMBL" id="RCMK01001098">
    <property type="protein sequence ID" value="KAG2902122.1"/>
    <property type="molecule type" value="Genomic_DNA"/>
</dbReference>
<dbReference type="PANTHER" id="PTHR24559:SF444">
    <property type="entry name" value="REVERSE TRANSCRIPTASE DOMAIN-CONTAINING PROTEIN"/>
    <property type="match status" value="1"/>
</dbReference>
<gene>
    <name evidence="2" type="ORF">PC117_g21556</name>
    <name evidence="3" type="ORF">PC129_g25072</name>
</gene>
<dbReference type="Proteomes" id="UP000760860">
    <property type="component" value="Unassembled WGS sequence"/>
</dbReference>
<name>A0A8T1JUU7_9STRA</name>
<feature type="domain" description="Reverse transcriptase" evidence="1">
    <location>
        <begin position="1"/>
        <end position="56"/>
    </location>
</feature>
<dbReference type="EMBL" id="RCMV01004899">
    <property type="protein sequence ID" value="KAG3191828.1"/>
    <property type="molecule type" value="Genomic_DNA"/>
</dbReference>
<protein>
    <recommendedName>
        <fullName evidence="1">Reverse transcriptase domain-containing protein</fullName>
    </recommendedName>
</protein>
<dbReference type="InterPro" id="IPR043502">
    <property type="entry name" value="DNA/RNA_pol_sf"/>
</dbReference>
<dbReference type="InterPro" id="IPR000477">
    <property type="entry name" value="RT_dom"/>
</dbReference>
<evidence type="ECO:0000259" key="1">
    <source>
        <dbReference type="PROSITE" id="PS50878"/>
    </source>
</evidence>
<dbReference type="InterPro" id="IPR053134">
    <property type="entry name" value="RNA-dir_DNA_polymerase"/>
</dbReference>
<reference evidence="2" key="1">
    <citation type="submission" date="2018-10" db="EMBL/GenBank/DDBJ databases">
        <title>Effector identification in a new, highly contiguous assembly of the strawberry crown rot pathogen Phytophthora cactorum.</title>
        <authorList>
            <person name="Armitage A.D."/>
            <person name="Nellist C.F."/>
            <person name="Bates H."/>
            <person name="Vickerstaff R.J."/>
            <person name="Harrison R.J."/>
        </authorList>
    </citation>
    <scope>NUCLEOTIDE SEQUENCE</scope>
    <source>
        <strain evidence="2">4040</strain>
        <strain evidence="3">P421</strain>
    </source>
</reference>
<dbReference type="SUPFAM" id="SSF56672">
    <property type="entry name" value="DNA/RNA polymerases"/>
    <property type="match status" value="1"/>
</dbReference>
<organism evidence="2 4">
    <name type="scientific">Phytophthora cactorum</name>
    <dbReference type="NCBI Taxonomy" id="29920"/>
    <lineage>
        <taxon>Eukaryota</taxon>
        <taxon>Sar</taxon>
        <taxon>Stramenopiles</taxon>
        <taxon>Oomycota</taxon>
        <taxon>Peronosporomycetes</taxon>
        <taxon>Peronosporales</taxon>
        <taxon>Peronosporaceae</taxon>
        <taxon>Phytophthora</taxon>
    </lineage>
</organism>
<proteinExistence type="predicted"/>
<accession>A0A8T1JUU7</accession>
<dbReference type="Proteomes" id="UP000736787">
    <property type="component" value="Unassembled WGS sequence"/>
</dbReference>
<evidence type="ECO:0000313" key="3">
    <source>
        <dbReference type="EMBL" id="KAG3191828.1"/>
    </source>
</evidence>
<evidence type="ECO:0000313" key="4">
    <source>
        <dbReference type="Proteomes" id="UP000736787"/>
    </source>
</evidence>
<dbReference type="Gene3D" id="3.30.70.270">
    <property type="match status" value="1"/>
</dbReference>
<dbReference type="Pfam" id="PF00078">
    <property type="entry name" value="RVT_1"/>
    <property type="match status" value="1"/>
</dbReference>
<sequence length="56" mass="6239">MAKSTIYSALDLRDGFYQVLMRESDVTLTAVSTPSGMLWEWLVMPQGLNNAPATFN</sequence>
<dbReference type="Gene3D" id="3.10.10.10">
    <property type="entry name" value="HIV Type 1 Reverse Transcriptase, subunit A, domain 1"/>
    <property type="match status" value="1"/>
</dbReference>
<dbReference type="PROSITE" id="PS50878">
    <property type="entry name" value="RT_POL"/>
    <property type="match status" value="1"/>
</dbReference>
<evidence type="ECO:0000313" key="2">
    <source>
        <dbReference type="EMBL" id="KAG2902122.1"/>
    </source>
</evidence>
<dbReference type="PANTHER" id="PTHR24559">
    <property type="entry name" value="TRANSPOSON TY3-I GAG-POL POLYPROTEIN"/>
    <property type="match status" value="1"/>
</dbReference>